<reference evidence="12" key="3">
    <citation type="submission" date="2018-08" db="UniProtKB">
        <authorList>
            <consortium name="EnsemblPlants"/>
        </authorList>
    </citation>
    <scope>IDENTIFICATION</scope>
    <source>
        <strain evidence="12">cv. Bd21</strain>
    </source>
</reference>
<dbReference type="EMBL" id="CM000883">
    <property type="protein sequence ID" value="PNT63118.1"/>
    <property type="molecule type" value="Genomic_DNA"/>
</dbReference>
<name>A0A0Q3IML7_BRADI</name>
<keyword evidence="2" id="KW-0479">Metal-binding</keyword>
<dbReference type="Pfam" id="PF09733">
    <property type="entry name" value="VEFS-Box"/>
    <property type="match status" value="1"/>
</dbReference>
<organism evidence="11">
    <name type="scientific">Brachypodium distachyon</name>
    <name type="common">Purple false brome</name>
    <name type="synonym">Trachynia distachya</name>
    <dbReference type="NCBI Taxonomy" id="15368"/>
    <lineage>
        <taxon>Eukaryota</taxon>
        <taxon>Viridiplantae</taxon>
        <taxon>Streptophyta</taxon>
        <taxon>Embryophyta</taxon>
        <taxon>Tracheophyta</taxon>
        <taxon>Spermatophyta</taxon>
        <taxon>Magnoliopsida</taxon>
        <taxon>Liliopsida</taxon>
        <taxon>Poales</taxon>
        <taxon>Poaceae</taxon>
        <taxon>BOP clade</taxon>
        <taxon>Pooideae</taxon>
        <taxon>Stipodae</taxon>
        <taxon>Brachypodieae</taxon>
        <taxon>Brachypodium</taxon>
    </lineage>
</organism>
<feature type="region of interest" description="Disordered" evidence="7">
    <location>
        <begin position="427"/>
        <end position="451"/>
    </location>
</feature>
<evidence type="ECO:0000313" key="11">
    <source>
        <dbReference type="EMBL" id="KQJ87520.1"/>
    </source>
</evidence>
<feature type="domain" description="DUF7651" evidence="10">
    <location>
        <begin position="70"/>
        <end position="272"/>
    </location>
</feature>
<dbReference type="GO" id="GO:0005634">
    <property type="term" value="C:nucleus"/>
    <property type="evidence" value="ECO:0000318"/>
    <property type="project" value="GO_Central"/>
</dbReference>
<evidence type="ECO:0000256" key="3">
    <source>
        <dbReference type="ARBA" id="ARBA00022771"/>
    </source>
</evidence>
<feature type="region of interest" description="Disordered" evidence="7">
    <location>
        <begin position="1"/>
        <end position="25"/>
    </location>
</feature>
<evidence type="ECO:0000313" key="12">
    <source>
        <dbReference type="EnsemblPlants" id="KQJ87520"/>
    </source>
</evidence>
<evidence type="ECO:0000256" key="1">
    <source>
        <dbReference type="ARBA" id="ARBA00007416"/>
    </source>
</evidence>
<dbReference type="EnsemblPlants" id="KQJ87520">
    <property type="protein sequence ID" value="KQJ87520"/>
    <property type="gene ID" value="BRADI_4g11608v3"/>
</dbReference>
<keyword evidence="5" id="KW-0805">Transcription regulation</keyword>
<proteinExistence type="inferred from homology"/>
<keyword evidence="3" id="KW-0863">Zinc-finger</keyword>
<dbReference type="Gramene" id="KQJ87520">
    <property type="protein sequence ID" value="KQJ87520"/>
    <property type="gene ID" value="BRADI_4g11608v3"/>
</dbReference>
<dbReference type="GeneID" id="100830135"/>
<keyword evidence="13" id="KW-1185">Reference proteome</keyword>
<dbReference type="OrthoDB" id="166746at2759"/>
<dbReference type="Gramene" id="PNT63118">
    <property type="protein sequence ID" value="PNT63118"/>
    <property type="gene ID" value="BRADI_4g11608v3"/>
</dbReference>
<evidence type="ECO:0000259" key="8">
    <source>
        <dbReference type="Pfam" id="PF09733"/>
    </source>
</evidence>
<evidence type="ECO:0000256" key="5">
    <source>
        <dbReference type="ARBA" id="ARBA00023015"/>
    </source>
</evidence>
<dbReference type="PANTHER" id="PTHR22597">
    <property type="entry name" value="POLYCOMB GROUP PROTEIN"/>
    <property type="match status" value="1"/>
</dbReference>
<protein>
    <submittedName>
        <fullName evidence="11 12">Uncharacterized protein</fullName>
    </submittedName>
</protein>
<comment type="similarity">
    <text evidence="1">Belongs to the VEFS (VRN2-EMF2-FIS2-SU(Z)12) family.</text>
</comment>
<dbReference type="Pfam" id="PF23320">
    <property type="entry name" value="Zn_SUZ12"/>
    <property type="match status" value="1"/>
</dbReference>
<gene>
    <name evidence="12" type="primary">LOC100830135</name>
    <name evidence="11" type="ORF">BRADI_4g11608v3</name>
</gene>
<dbReference type="InterPro" id="IPR056068">
    <property type="entry name" value="EMF2-like_DUF7651"/>
</dbReference>
<dbReference type="KEGG" id="bdi:100830135"/>
<sequence length="701" mass="79347">MPGLPLPSDDATKNGGGSRSADETCEKDTRVGLLPNEELSLQEYCKPVMLYEIFQARAIEKPPWLQRCLRYRIDAKRKTRSWITVSISRNRNDVLPTQGIFPLHILYATPASNVSHEGHSPVYQFSRACPLTSFIESGDSGQAKATFCIPGLESLADSKDNIILISYGQRGQNLCEKYPETPVQYSSSEKLGGKCSWGTIPIDLLVSTLENSIPFSLGHTVELTKEIRMSPGFVEQTFLEKNNCLTFCYRKTDATGSYGLHASIYAQEAGARGLSPYSSYSDDDVPLFSSPRVIRIRTGNVSFIYKCKDKKFIDVTADFSCSICLVRCGSFKGLECHLTSSHDLLFRFEFSASKDCQAVNVSLKTVALGPELLPAGMDPRERMFFYRRFKRCRRLEATTEKIKLVDPNIMEPGSPRNMGHIHAHITESGSPEKAQKESDVDHVPKENDLPSSRYEDHAVNAHREESLGQPQTILASGACTQRGPADAQALPASPAERAIEEKMTTCFPNTIRTKRTGISVAQPSIDPSPALHGRNHLPPSVLKFGKTRKLPVDQDDHHRNRLLLQKREFFHSQKAQRMELEEVLGDHDSEKEIDYDIADLEDRRLLDDFSDVRKDEKRIMHMWNSFVRRQRVVADRHVPWACEAFSRHHAQELVDDPDLRWCWRLLMIELWKHGLLNGRTMDSCNVFLDNFKKESTDPKEP</sequence>
<feature type="domain" description="Polycomb protein SUZ12-like zinc finger" evidence="9">
    <location>
        <begin position="299"/>
        <end position="365"/>
    </location>
</feature>
<dbReference type="InterPro" id="IPR019135">
    <property type="entry name" value="Polycomb_protein_VEFS-Box"/>
</dbReference>
<dbReference type="GO" id="GO:0008270">
    <property type="term" value="F:zinc ion binding"/>
    <property type="evidence" value="ECO:0007669"/>
    <property type="project" value="UniProtKB-KW"/>
</dbReference>
<feature type="compositionally biased region" description="Basic and acidic residues" evidence="7">
    <location>
        <begin position="433"/>
        <end position="451"/>
    </location>
</feature>
<evidence type="ECO:0000256" key="6">
    <source>
        <dbReference type="ARBA" id="ARBA00023163"/>
    </source>
</evidence>
<evidence type="ECO:0000256" key="4">
    <source>
        <dbReference type="ARBA" id="ARBA00022833"/>
    </source>
</evidence>
<accession>A0A0Q3IML7</accession>
<dbReference type="CDD" id="cd21553">
    <property type="entry name" value="VEFS-box_EMF2-like"/>
    <property type="match status" value="1"/>
</dbReference>
<reference evidence="11" key="2">
    <citation type="submission" date="2017-06" db="EMBL/GenBank/DDBJ databases">
        <title>WGS assembly of Brachypodium distachyon.</title>
        <authorList>
            <consortium name="The International Brachypodium Initiative"/>
            <person name="Lucas S."/>
            <person name="Harmon-Smith M."/>
            <person name="Lail K."/>
            <person name="Tice H."/>
            <person name="Grimwood J."/>
            <person name="Bruce D."/>
            <person name="Barry K."/>
            <person name="Shu S."/>
            <person name="Lindquist E."/>
            <person name="Wang M."/>
            <person name="Pitluck S."/>
            <person name="Vogel J.P."/>
            <person name="Garvin D.F."/>
            <person name="Mockler T.C."/>
            <person name="Schmutz J."/>
            <person name="Rokhsar D."/>
            <person name="Bevan M.W."/>
        </authorList>
    </citation>
    <scope>NUCLEOTIDE SEQUENCE</scope>
    <source>
        <strain evidence="11">Bd21</strain>
    </source>
</reference>
<dbReference type="ExpressionAtlas" id="A0A0Q3IML7">
    <property type="expression patterns" value="baseline and differential"/>
</dbReference>
<evidence type="ECO:0000259" key="10">
    <source>
        <dbReference type="Pfam" id="PF24663"/>
    </source>
</evidence>
<dbReference type="EMBL" id="CM000883">
    <property type="protein sequence ID" value="KQJ87520.1"/>
    <property type="molecule type" value="Genomic_DNA"/>
</dbReference>
<dbReference type="Pfam" id="PF24663">
    <property type="entry name" value="DUF7651"/>
    <property type="match status" value="1"/>
</dbReference>
<dbReference type="RefSeq" id="XP_014758742.1">
    <property type="nucleotide sequence ID" value="XM_014903256.2"/>
</dbReference>
<evidence type="ECO:0000259" key="9">
    <source>
        <dbReference type="Pfam" id="PF23320"/>
    </source>
</evidence>
<evidence type="ECO:0000256" key="7">
    <source>
        <dbReference type="SAM" id="MobiDB-lite"/>
    </source>
</evidence>
<dbReference type="STRING" id="15368.A0A0Q3IML7"/>
<evidence type="ECO:0000313" key="13">
    <source>
        <dbReference type="Proteomes" id="UP000008810"/>
    </source>
</evidence>
<dbReference type="EnsemblPlants" id="PNT63118">
    <property type="protein sequence ID" value="PNT63118"/>
    <property type="gene ID" value="BRADI_4g11608v3"/>
</dbReference>
<keyword evidence="4" id="KW-0862">Zinc</keyword>
<evidence type="ECO:0000256" key="2">
    <source>
        <dbReference type="ARBA" id="ARBA00022723"/>
    </source>
</evidence>
<dbReference type="InterPro" id="IPR057540">
    <property type="entry name" value="Znf_SUZ12"/>
</dbReference>
<dbReference type="GO" id="GO:0031490">
    <property type="term" value="F:chromatin DNA binding"/>
    <property type="evidence" value="ECO:0000318"/>
    <property type="project" value="GO_Central"/>
</dbReference>
<keyword evidence="6" id="KW-0804">Transcription</keyword>
<dbReference type="Proteomes" id="UP000008810">
    <property type="component" value="Chromosome 4"/>
</dbReference>
<dbReference type="PANTHER" id="PTHR22597:SF14">
    <property type="entry name" value="POLYCOMB PROTEIN VEFS-BOX DOMAIN-CONTAINING PROTEIN"/>
    <property type="match status" value="1"/>
</dbReference>
<reference evidence="11 12" key="1">
    <citation type="journal article" date="2010" name="Nature">
        <title>Genome sequencing and analysis of the model grass Brachypodium distachyon.</title>
        <authorList>
            <consortium name="International Brachypodium Initiative"/>
        </authorList>
    </citation>
    <scope>NUCLEOTIDE SEQUENCE [LARGE SCALE GENOMIC DNA]</scope>
    <source>
        <strain evidence="11">Bd21</strain>
        <strain evidence="12">cv. Bd21</strain>
    </source>
</reference>
<feature type="domain" description="Polycomb protein VEFS-Box" evidence="8">
    <location>
        <begin position="560"/>
        <end position="681"/>
    </location>
</feature>
<dbReference type="AlphaFoldDB" id="A0A0Q3IML7"/>